<organism evidence="2 3">
    <name type="scientific">Sulfitobacter pacificus</name>
    <dbReference type="NCBI Taxonomy" id="1499314"/>
    <lineage>
        <taxon>Bacteria</taxon>
        <taxon>Pseudomonadati</taxon>
        <taxon>Pseudomonadota</taxon>
        <taxon>Alphaproteobacteria</taxon>
        <taxon>Rhodobacterales</taxon>
        <taxon>Roseobacteraceae</taxon>
        <taxon>Sulfitobacter</taxon>
    </lineage>
</organism>
<dbReference type="InterPro" id="IPR001763">
    <property type="entry name" value="Rhodanese-like_dom"/>
</dbReference>
<comment type="caution">
    <text evidence="2">The sequence shown here is derived from an EMBL/GenBank/DDBJ whole genome shotgun (WGS) entry which is preliminary data.</text>
</comment>
<name>A0ABQ5VKC8_9RHOB</name>
<dbReference type="Pfam" id="PF00581">
    <property type="entry name" value="Rhodanese"/>
    <property type="match status" value="1"/>
</dbReference>
<dbReference type="Gene3D" id="3.40.250.10">
    <property type="entry name" value="Rhodanese-like domain"/>
    <property type="match status" value="1"/>
</dbReference>
<dbReference type="SMART" id="SM00450">
    <property type="entry name" value="RHOD"/>
    <property type="match status" value="1"/>
</dbReference>
<feature type="domain" description="Rhodanese" evidence="1">
    <location>
        <begin position="40"/>
        <end position="140"/>
    </location>
</feature>
<protein>
    <recommendedName>
        <fullName evidence="1">Rhodanese domain-containing protein</fullName>
    </recommendedName>
</protein>
<dbReference type="Proteomes" id="UP001161388">
    <property type="component" value="Unassembled WGS sequence"/>
</dbReference>
<keyword evidence="3" id="KW-1185">Reference proteome</keyword>
<evidence type="ECO:0000313" key="3">
    <source>
        <dbReference type="Proteomes" id="UP001161388"/>
    </source>
</evidence>
<dbReference type="SUPFAM" id="SSF52821">
    <property type="entry name" value="Rhodanese/Cell cycle control phosphatase"/>
    <property type="match status" value="1"/>
</dbReference>
<proteinExistence type="predicted"/>
<sequence length="142" mass="14710">MLGGIAVVGIAGMAGARWFNLDAKLQGSDLTAPAAQAAVEAGEILLVDIRRPDEWARSGIAQGAVPIDMRRPDFIDALLVQTAGRRDLPVALICARGVRSARMSAQLAAAGFTQILDVPEGMLGSGAGPGWVKRGLPLAQPD</sequence>
<reference evidence="2" key="1">
    <citation type="journal article" date="2014" name="Int. J. Syst. Evol. Microbiol.">
        <title>Complete genome of a new Firmicutes species belonging to the dominant human colonic microbiota ('Ruminococcus bicirculans') reveals two chromosomes and a selective capacity to utilize plant glucans.</title>
        <authorList>
            <consortium name="NISC Comparative Sequencing Program"/>
            <person name="Wegmann U."/>
            <person name="Louis P."/>
            <person name="Goesmann A."/>
            <person name="Henrissat B."/>
            <person name="Duncan S.H."/>
            <person name="Flint H.J."/>
        </authorList>
    </citation>
    <scope>NUCLEOTIDE SEQUENCE</scope>
    <source>
        <strain evidence="2">NBRC 109915</strain>
    </source>
</reference>
<accession>A0ABQ5VKC8</accession>
<evidence type="ECO:0000313" key="2">
    <source>
        <dbReference type="EMBL" id="GLQ27461.1"/>
    </source>
</evidence>
<dbReference type="PROSITE" id="PS50206">
    <property type="entry name" value="RHODANESE_3"/>
    <property type="match status" value="1"/>
</dbReference>
<dbReference type="InterPro" id="IPR036873">
    <property type="entry name" value="Rhodanese-like_dom_sf"/>
</dbReference>
<gene>
    <name evidence="2" type="ORF">GCM10007927_22640</name>
</gene>
<evidence type="ECO:0000259" key="1">
    <source>
        <dbReference type="PROSITE" id="PS50206"/>
    </source>
</evidence>
<dbReference type="CDD" id="cd00158">
    <property type="entry name" value="RHOD"/>
    <property type="match status" value="1"/>
</dbReference>
<reference evidence="2" key="2">
    <citation type="submission" date="2023-01" db="EMBL/GenBank/DDBJ databases">
        <title>Draft genome sequence of Sulfitobacter pacificus strain NBRC 109915.</title>
        <authorList>
            <person name="Sun Q."/>
            <person name="Mori K."/>
        </authorList>
    </citation>
    <scope>NUCLEOTIDE SEQUENCE</scope>
    <source>
        <strain evidence="2">NBRC 109915</strain>
    </source>
</reference>
<dbReference type="EMBL" id="BSNL01000001">
    <property type="protein sequence ID" value="GLQ27461.1"/>
    <property type="molecule type" value="Genomic_DNA"/>
</dbReference>